<proteinExistence type="predicted"/>
<dbReference type="EMBL" id="BK059109">
    <property type="protein sequence ID" value="DAE31628.1"/>
    <property type="molecule type" value="Genomic_DNA"/>
</dbReference>
<protein>
    <submittedName>
        <fullName evidence="1">Uncharacterized protein</fullName>
    </submittedName>
</protein>
<name>A0A8S5RKX2_9VIRU</name>
<accession>A0A8S5RKX2</accession>
<organism evidence="1">
    <name type="scientific">virus sp. ctBM815</name>
    <dbReference type="NCBI Taxonomy" id="2825806"/>
    <lineage>
        <taxon>Viruses</taxon>
    </lineage>
</organism>
<sequence>MVDMIENRNHEKVSITGSIGNLKRTTRNVTGKSSNTYKAARKFLDMNLYNIRSSRM</sequence>
<reference evidence="1" key="1">
    <citation type="journal article" date="2021" name="Proc. Natl. Acad. Sci. U.S.A.">
        <title>A Catalog of Tens of Thousands of Viruses from Human Metagenomes Reveals Hidden Associations with Chronic Diseases.</title>
        <authorList>
            <person name="Tisza M.J."/>
            <person name="Buck C.B."/>
        </authorList>
    </citation>
    <scope>NUCLEOTIDE SEQUENCE</scope>
    <source>
        <strain evidence="1">CtBM815</strain>
    </source>
</reference>
<evidence type="ECO:0000313" key="1">
    <source>
        <dbReference type="EMBL" id="DAE31628.1"/>
    </source>
</evidence>